<gene>
    <name evidence="1" type="ORF">EV182_002903</name>
</gene>
<evidence type="ECO:0000313" key="2">
    <source>
        <dbReference type="Proteomes" id="UP001145114"/>
    </source>
</evidence>
<name>A0ACC1HGX8_9FUNG</name>
<protein>
    <submittedName>
        <fullName evidence="1">Uncharacterized protein</fullName>
    </submittedName>
</protein>
<sequence>MLGAAFGRFGRNIVLQADRRRPLLRQTGRVAGLLARYTTHSHLEAGGSSLSSNHDYASAMSDICEPQHLREVYENTVRGYADARKMISPHQGRFLAWMVGSRRCRRVLELGCFTGYSALWMAEGLASLPPNVGAERPHIWTCEIDPEVARAAAENVARSNKSDLVTVIPKPAEQV</sequence>
<comment type="caution">
    <text evidence="1">The sequence shown here is derived from an EMBL/GenBank/DDBJ whole genome shotgun (WGS) entry which is preliminary data.</text>
</comment>
<keyword evidence="2" id="KW-1185">Reference proteome</keyword>
<reference evidence="1" key="1">
    <citation type="submission" date="2022-06" db="EMBL/GenBank/DDBJ databases">
        <title>Phylogenomic reconstructions and comparative analyses of Kickxellomycotina fungi.</title>
        <authorList>
            <person name="Reynolds N.K."/>
            <person name="Stajich J.E."/>
            <person name="Barry K."/>
            <person name="Grigoriev I.V."/>
            <person name="Crous P."/>
            <person name="Smith M.E."/>
        </authorList>
    </citation>
    <scope>NUCLEOTIDE SEQUENCE</scope>
    <source>
        <strain evidence="1">RSA 2271</strain>
    </source>
</reference>
<proteinExistence type="predicted"/>
<organism evidence="1 2">
    <name type="scientific">Spiromyces aspiralis</name>
    <dbReference type="NCBI Taxonomy" id="68401"/>
    <lineage>
        <taxon>Eukaryota</taxon>
        <taxon>Fungi</taxon>
        <taxon>Fungi incertae sedis</taxon>
        <taxon>Zoopagomycota</taxon>
        <taxon>Kickxellomycotina</taxon>
        <taxon>Kickxellomycetes</taxon>
        <taxon>Kickxellales</taxon>
        <taxon>Kickxellaceae</taxon>
        <taxon>Spiromyces</taxon>
    </lineage>
</organism>
<dbReference type="Proteomes" id="UP001145114">
    <property type="component" value="Unassembled WGS sequence"/>
</dbReference>
<accession>A0ACC1HGX8</accession>
<dbReference type="EMBL" id="JAMZIH010005813">
    <property type="protein sequence ID" value="KAJ1674620.1"/>
    <property type="molecule type" value="Genomic_DNA"/>
</dbReference>
<feature type="non-terminal residue" evidence="1">
    <location>
        <position position="175"/>
    </location>
</feature>
<evidence type="ECO:0000313" key="1">
    <source>
        <dbReference type="EMBL" id="KAJ1674620.1"/>
    </source>
</evidence>